<name>A0AAD1TCE5_PELCU</name>
<reference evidence="3" key="1">
    <citation type="submission" date="2022-03" db="EMBL/GenBank/DDBJ databases">
        <authorList>
            <person name="Alioto T."/>
            <person name="Alioto T."/>
            <person name="Gomez Garrido J."/>
        </authorList>
    </citation>
    <scope>NUCLEOTIDE SEQUENCE</scope>
</reference>
<evidence type="ECO:0000313" key="4">
    <source>
        <dbReference type="Proteomes" id="UP001295444"/>
    </source>
</evidence>
<dbReference type="AlphaFoldDB" id="A0AAD1TCE5"/>
<keyword evidence="4" id="KW-1185">Reference proteome</keyword>
<keyword evidence="1" id="KW-0175">Coiled coil</keyword>
<evidence type="ECO:0000256" key="2">
    <source>
        <dbReference type="SAM" id="MobiDB-lite"/>
    </source>
</evidence>
<gene>
    <name evidence="3" type="ORF">PECUL_23A015739</name>
</gene>
<dbReference type="EMBL" id="OW240922">
    <property type="protein sequence ID" value="CAH2321891.1"/>
    <property type="molecule type" value="Genomic_DNA"/>
</dbReference>
<feature type="region of interest" description="Disordered" evidence="2">
    <location>
        <begin position="188"/>
        <end position="227"/>
    </location>
</feature>
<evidence type="ECO:0000313" key="3">
    <source>
        <dbReference type="EMBL" id="CAH2321891.1"/>
    </source>
</evidence>
<dbReference type="Proteomes" id="UP001295444">
    <property type="component" value="Chromosome 11"/>
</dbReference>
<feature type="region of interest" description="Disordered" evidence="2">
    <location>
        <begin position="1"/>
        <end position="64"/>
    </location>
</feature>
<feature type="coiled-coil region" evidence="1">
    <location>
        <begin position="95"/>
        <end position="129"/>
    </location>
</feature>
<organism evidence="3 4">
    <name type="scientific">Pelobates cultripes</name>
    <name type="common">Western spadefoot toad</name>
    <dbReference type="NCBI Taxonomy" id="61616"/>
    <lineage>
        <taxon>Eukaryota</taxon>
        <taxon>Metazoa</taxon>
        <taxon>Chordata</taxon>
        <taxon>Craniata</taxon>
        <taxon>Vertebrata</taxon>
        <taxon>Euteleostomi</taxon>
        <taxon>Amphibia</taxon>
        <taxon>Batrachia</taxon>
        <taxon>Anura</taxon>
        <taxon>Pelobatoidea</taxon>
        <taxon>Pelobatidae</taxon>
        <taxon>Pelobates</taxon>
    </lineage>
</organism>
<protein>
    <submittedName>
        <fullName evidence="3">Uncharacterized protein</fullName>
    </submittedName>
</protein>
<sequence length="227" mass="24894">MGKTRRQGTPGPSGNSPLRKNASLMDDFLSTPDSFRATRPADKMAAASPGVESGGDSEPSSAKGEALTQITTELAAISANMFTKRDKAAMVAELRAAIRKEILEVLRDLTALEQRVSELESENLQAIQHSQAADHATARQGSLLLDLRRQVEDLDNRGRPKKDNTRWPNEVPSFLRAMDLPPVTVRNWILDQPPPRPNHPEVSESLRNQARRAAQPTCWGGTDGPEE</sequence>
<evidence type="ECO:0000256" key="1">
    <source>
        <dbReference type="SAM" id="Coils"/>
    </source>
</evidence>
<proteinExistence type="predicted"/>
<accession>A0AAD1TCE5</accession>